<gene>
    <name evidence="2" type="ORF">SAMN05421811_1103</name>
</gene>
<evidence type="ECO:0000313" key="3">
    <source>
        <dbReference type="Proteomes" id="UP000199361"/>
    </source>
</evidence>
<reference evidence="2 3" key="1">
    <citation type="submission" date="2016-10" db="EMBL/GenBank/DDBJ databases">
        <authorList>
            <person name="de Groot N.N."/>
        </authorList>
    </citation>
    <scope>NUCLEOTIDE SEQUENCE [LARGE SCALE GENOMIC DNA]</scope>
    <source>
        <strain evidence="2 3">CGMCC 4.5598</strain>
    </source>
</reference>
<keyword evidence="3" id="KW-1185">Reference proteome</keyword>
<dbReference type="Proteomes" id="UP000199361">
    <property type="component" value="Unassembled WGS sequence"/>
</dbReference>
<dbReference type="InterPro" id="IPR050447">
    <property type="entry name" value="Erg6_SMT_methyltransf"/>
</dbReference>
<name>A0A1I0KVJ5_9ACTN</name>
<dbReference type="OrthoDB" id="474235at2"/>
<dbReference type="GO" id="GO:0008168">
    <property type="term" value="F:methyltransferase activity"/>
    <property type="evidence" value="ECO:0007669"/>
    <property type="project" value="UniProtKB-KW"/>
</dbReference>
<dbReference type="InterPro" id="IPR041698">
    <property type="entry name" value="Methyltransf_25"/>
</dbReference>
<dbReference type="PANTHER" id="PTHR44068:SF11">
    <property type="entry name" value="GERANYL DIPHOSPHATE 2-C-METHYLTRANSFERASE"/>
    <property type="match status" value="1"/>
</dbReference>
<dbReference type="InterPro" id="IPR029063">
    <property type="entry name" value="SAM-dependent_MTases_sf"/>
</dbReference>
<evidence type="ECO:0000259" key="1">
    <source>
        <dbReference type="Pfam" id="PF13649"/>
    </source>
</evidence>
<dbReference type="AlphaFoldDB" id="A0A1I0KVJ5"/>
<dbReference type="STRING" id="568860.SAMN05421811_1103"/>
<dbReference type="Pfam" id="PF13649">
    <property type="entry name" value="Methyltransf_25"/>
    <property type="match status" value="1"/>
</dbReference>
<accession>A0A1I0KVJ5</accession>
<protein>
    <submittedName>
        <fullName evidence="2">Methyltransferase domain-containing protein</fullName>
    </submittedName>
</protein>
<dbReference type="SUPFAM" id="SSF53335">
    <property type="entry name" value="S-adenosyl-L-methionine-dependent methyltransferases"/>
    <property type="match status" value="1"/>
</dbReference>
<evidence type="ECO:0000313" key="2">
    <source>
        <dbReference type="EMBL" id="SEU29874.1"/>
    </source>
</evidence>
<dbReference type="CDD" id="cd02440">
    <property type="entry name" value="AdoMet_MTases"/>
    <property type="match status" value="1"/>
</dbReference>
<dbReference type="PANTHER" id="PTHR44068">
    <property type="entry name" value="ZGC:194242"/>
    <property type="match status" value="1"/>
</dbReference>
<dbReference type="RefSeq" id="WP_091087168.1">
    <property type="nucleotide sequence ID" value="NZ_FOHX01000010.1"/>
</dbReference>
<organism evidence="2 3">
    <name type="scientific">Nonomuraea wenchangensis</name>
    <dbReference type="NCBI Taxonomy" id="568860"/>
    <lineage>
        <taxon>Bacteria</taxon>
        <taxon>Bacillati</taxon>
        <taxon>Actinomycetota</taxon>
        <taxon>Actinomycetes</taxon>
        <taxon>Streptosporangiales</taxon>
        <taxon>Streptosporangiaceae</taxon>
        <taxon>Nonomuraea</taxon>
    </lineage>
</organism>
<dbReference type="Gene3D" id="3.40.50.150">
    <property type="entry name" value="Vaccinia Virus protein VP39"/>
    <property type="match status" value="1"/>
</dbReference>
<feature type="domain" description="Methyltransferase" evidence="1">
    <location>
        <begin position="40"/>
        <end position="134"/>
    </location>
</feature>
<dbReference type="GO" id="GO:0032259">
    <property type="term" value="P:methylation"/>
    <property type="evidence" value="ECO:0007669"/>
    <property type="project" value="UniProtKB-KW"/>
</dbReference>
<keyword evidence="2" id="KW-0808">Transferase</keyword>
<sequence length="248" mass="27743">MSLRFHEIAEDRHRILNPMTDDKLALLGEICRITPGTRQLDLACGKGELLSRWSAEHGLEGVGVDISQVFLGAARARAEELGVSERVEFVEADAGTYETAPESFDIVSCIGATWIGNGLKGTLSLMRRHLRPNGIILVGDCYWQTPAPREARAALGMEDDNLVTSLIGTNDRIEEAGFELLDMVLASPDSWDRYVASQWWTISDWLRDNPDDPDAPAMRDFLTRARRSHLEYGRQYLGWGVFVLRAKP</sequence>
<dbReference type="EMBL" id="FOHX01000010">
    <property type="protein sequence ID" value="SEU29874.1"/>
    <property type="molecule type" value="Genomic_DNA"/>
</dbReference>
<proteinExistence type="predicted"/>
<keyword evidence="2" id="KW-0489">Methyltransferase</keyword>